<dbReference type="WBParaSite" id="nRc.2.0.1.t45501-RA">
    <property type="protein sequence ID" value="nRc.2.0.1.t45501-RA"/>
    <property type="gene ID" value="nRc.2.0.1.g45501"/>
</dbReference>
<reference evidence="3" key="1">
    <citation type="submission" date="2022-11" db="UniProtKB">
        <authorList>
            <consortium name="WormBaseParasite"/>
        </authorList>
    </citation>
    <scope>IDENTIFICATION</scope>
</reference>
<evidence type="ECO:0000313" key="2">
    <source>
        <dbReference type="Proteomes" id="UP000887565"/>
    </source>
</evidence>
<dbReference type="AlphaFoldDB" id="A0A915L434"/>
<evidence type="ECO:0000313" key="3">
    <source>
        <dbReference type="WBParaSite" id="nRc.2.0.1.t45501-RA"/>
    </source>
</evidence>
<keyword evidence="2" id="KW-1185">Reference proteome</keyword>
<feature type="region of interest" description="Disordered" evidence="1">
    <location>
        <begin position="57"/>
        <end position="81"/>
    </location>
</feature>
<accession>A0A915L434</accession>
<dbReference type="Proteomes" id="UP000887565">
    <property type="component" value="Unplaced"/>
</dbReference>
<evidence type="ECO:0000256" key="1">
    <source>
        <dbReference type="SAM" id="MobiDB-lite"/>
    </source>
</evidence>
<name>A0A915L434_ROMCU</name>
<proteinExistence type="predicted"/>
<sequence length="81" mass="8665">MSWEPSRYKIRFGAKNFYSPLKVVWSNKNQGAGYLGPLGLDSIPICVSRIAAAVPSPNLTPPPAPPNVDDKNIVSANGSEP</sequence>
<organism evidence="2 3">
    <name type="scientific">Romanomermis culicivorax</name>
    <name type="common">Nematode worm</name>
    <dbReference type="NCBI Taxonomy" id="13658"/>
    <lineage>
        <taxon>Eukaryota</taxon>
        <taxon>Metazoa</taxon>
        <taxon>Ecdysozoa</taxon>
        <taxon>Nematoda</taxon>
        <taxon>Enoplea</taxon>
        <taxon>Dorylaimia</taxon>
        <taxon>Mermithida</taxon>
        <taxon>Mermithoidea</taxon>
        <taxon>Mermithidae</taxon>
        <taxon>Romanomermis</taxon>
    </lineage>
</organism>
<protein>
    <submittedName>
        <fullName evidence="3">Uncharacterized protein</fullName>
    </submittedName>
</protein>